<dbReference type="InterPro" id="IPR001444">
    <property type="entry name" value="Flag_bb_rod_N"/>
</dbReference>
<dbReference type="NCBIfam" id="TIGR02492">
    <property type="entry name" value="flgK_ends"/>
    <property type="match status" value="1"/>
</dbReference>
<feature type="domain" description="Flagellar hook-associated protein FlgK helical" evidence="9">
    <location>
        <begin position="89"/>
        <end position="310"/>
    </location>
</feature>
<dbReference type="RefSeq" id="WP_220750304.1">
    <property type="nucleotide sequence ID" value="NZ_BPFH01000007.1"/>
</dbReference>
<comment type="caution">
    <text evidence="10">The sequence shown here is derived from an EMBL/GenBank/DDBJ whole genome shotgun (WGS) entry which is preliminary data.</text>
</comment>
<dbReference type="EMBL" id="BPFH01000007">
    <property type="protein sequence ID" value="GIT96817.1"/>
    <property type="molecule type" value="Genomic_DNA"/>
</dbReference>
<dbReference type="PROSITE" id="PS00588">
    <property type="entry name" value="FLAGELLA_BB_ROD"/>
    <property type="match status" value="1"/>
</dbReference>
<dbReference type="PANTHER" id="PTHR30033:SF2">
    <property type="entry name" value="FLAGELLAR HOOK PROTEIN"/>
    <property type="match status" value="1"/>
</dbReference>
<keyword evidence="10" id="KW-0966">Cell projection</keyword>
<keyword evidence="10" id="KW-0282">Flagellum</keyword>
<dbReference type="InterPro" id="IPR053927">
    <property type="entry name" value="FlgK_helical"/>
</dbReference>
<evidence type="ECO:0000313" key="11">
    <source>
        <dbReference type="Proteomes" id="UP000786693"/>
    </source>
</evidence>
<dbReference type="Pfam" id="PF06429">
    <property type="entry name" value="Flg_bbr_C"/>
    <property type="match status" value="1"/>
</dbReference>
<evidence type="ECO:0000256" key="2">
    <source>
        <dbReference type="ARBA" id="ARBA00004613"/>
    </source>
</evidence>
<evidence type="ECO:0000256" key="1">
    <source>
        <dbReference type="ARBA" id="ARBA00004117"/>
    </source>
</evidence>
<evidence type="ECO:0000256" key="5">
    <source>
        <dbReference type="ARBA" id="ARBA00022525"/>
    </source>
</evidence>
<organism evidence="10 11">
    <name type="scientific">Jannaschia pagri</name>
    <dbReference type="NCBI Taxonomy" id="2829797"/>
    <lineage>
        <taxon>Bacteria</taxon>
        <taxon>Pseudomonadati</taxon>
        <taxon>Pseudomonadota</taxon>
        <taxon>Alphaproteobacteria</taxon>
        <taxon>Rhodobacterales</taxon>
        <taxon>Roseobacteraceae</taxon>
        <taxon>Jannaschia</taxon>
    </lineage>
</organism>
<keyword evidence="10" id="KW-0969">Cilium</keyword>
<dbReference type="PANTHER" id="PTHR30033">
    <property type="entry name" value="FLAGELLAR HOOK-ASSOCIATED PROTEIN 1"/>
    <property type="match status" value="1"/>
</dbReference>
<dbReference type="Pfam" id="PF22638">
    <property type="entry name" value="FlgK_D1"/>
    <property type="match status" value="1"/>
</dbReference>
<evidence type="ECO:0000256" key="3">
    <source>
        <dbReference type="ARBA" id="ARBA00009677"/>
    </source>
</evidence>
<keyword evidence="5" id="KW-0964">Secreted</keyword>
<comment type="similarity">
    <text evidence="3">Belongs to the flagella basal body rod proteins family.</text>
</comment>
<sequence>MSLSASLNNALTGLGLASRRAEIISSNVANADTPGYARRRLATNGPVTGVSANDISVRREVDANLQKLRRDAAADAGSAQVAAGFHTSLDTAIGDPDQAGSLQDLLSRFDTTLTAAIADPTSNVRLAAISNAAEGLADKLNSLGSQITRDRRAAETQIAKTVQQLNEDLAQVSDFNASIARMEATGRDASNLKDQRQVAVDRIAAAVPVTELPRENGRVALVSTGGVILLDGSPAQIEFSERPLVEPDVEYPTGLSGLTFRGRDLGTGRDGDGLAGGSLGALFDLRDNVAVEAMARLDTVAFELASRFQNTAVDPTLAAGQPGLFTDNGAAASATTPAGLASRLRVNSAVGPDQPSGHWKLRDGLGATTAGPVSASSQLQRLAGALRDSATPARQTLTATPTDLRGLTASFQSAVSLDRVSSEASYERFAVERDALVDLRDGAPVDVDSEMRRLLEVEQSYAANARLVQAVSQMMDRLTEI</sequence>
<comment type="subcellular location">
    <subcellularLocation>
        <location evidence="1">Bacterial flagellum basal body</location>
    </subcellularLocation>
    <subcellularLocation>
        <location evidence="2">Secreted</location>
    </subcellularLocation>
</comment>
<protein>
    <recommendedName>
        <fullName evidence="4">Flagellar hook-associated protein 1</fullName>
    </recommendedName>
</protein>
<name>A0ABQ4NQX1_9RHOB</name>
<gene>
    <name evidence="10" type="primary">flgK</name>
    <name evidence="10" type="ORF">JANAI62_34400</name>
</gene>
<keyword evidence="11" id="KW-1185">Reference proteome</keyword>
<feature type="domain" description="Flagellar basal body rod protein N-terminal" evidence="7">
    <location>
        <begin position="7"/>
        <end position="36"/>
    </location>
</feature>
<evidence type="ECO:0000259" key="8">
    <source>
        <dbReference type="Pfam" id="PF06429"/>
    </source>
</evidence>
<evidence type="ECO:0000313" key="10">
    <source>
        <dbReference type="EMBL" id="GIT96817.1"/>
    </source>
</evidence>
<accession>A0ABQ4NQX1</accession>
<evidence type="ECO:0000259" key="9">
    <source>
        <dbReference type="Pfam" id="PF22638"/>
    </source>
</evidence>
<evidence type="ECO:0000256" key="4">
    <source>
        <dbReference type="ARBA" id="ARBA00016244"/>
    </source>
</evidence>
<dbReference type="InterPro" id="IPR019776">
    <property type="entry name" value="Flagellar_basal_body_rod_CS"/>
</dbReference>
<evidence type="ECO:0000256" key="6">
    <source>
        <dbReference type="ARBA" id="ARBA00023143"/>
    </source>
</evidence>
<dbReference type="InterPro" id="IPR010930">
    <property type="entry name" value="Flg_bb/hook_C_dom"/>
</dbReference>
<keyword evidence="6" id="KW-0975">Bacterial flagellum</keyword>
<proteinExistence type="inferred from homology"/>
<dbReference type="Pfam" id="PF00460">
    <property type="entry name" value="Flg_bb_rod"/>
    <property type="match status" value="1"/>
</dbReference>
<dbReference type="Proteomes" id="UP000786693">
    <property type="component" value="Unassembled WGS sequence"/>
</dbReference>
<reference evidence="10 11" key="1">
    <citation type="submission" date="2021-05" db="EMBL/GenBank/DDBJ databases">
        <title>Bacteria Genome sequencing.</title>
        <authorList>
            <person name="Takabe Y."/>
            <person name="Nakajima Y."/>
            <person name="Suzuki S."/>
            <person name="Shiozaki T."/>
        </authorList>
    </citation>
    <scope>NUCLEOTIDE SEQUENCE [LARGE SCALE GENOMIC DNA]</scope>
    <source>
        <strain evidence="10 11">AI_62</strain>
    </source>
</reference>
<dbReference type="InterPro" id="IPR002371">
    <property type="entry name" value="FlgK"/>
</dbReference>
<feature type="domain" description="Flagellar basal-body/hook protein C-terminal" evidence="8">
    <location>
        <begin position="445"/>
        <end position="480"/>
    </location>
</feature>
<evidence type="ECO:0000259" key="7">
    <source>
        <dbReference type="Pfam" id="PF00460"/>
    </source>
</evidence>